<keyword evidence="3" id="KW-1185">Reference proteome</keyword>
<dbReference type="SUPFAM" id="SSF158622">
    <property type="entry name" value="YheA/YmcA-like"/>
    <property type="match status" value="1"/>
</dbReference>
<dbReference type="InterPro" id="IPR010368">
    <property type="entry name" value="Com_YlbF"/>
</dbReference>
<dbReference type="InterPro" id="IPR023378">
    <property type="entry name" value="YheA/YmcA-like_dom_sf"/>
</dbReference>
<accession>A0A8A7KJI7</accession>
<protein>
    <recommendedName>
        <fullName evidence="1">UPF0342 protein GM661_14025</fullName>
    </recommendedName>
</protein>
<reference evidence="2" key="1">
    <citation type="submission" date="2019-12" db="EMBL/GenBank/DDBJ databases">
        <authorList>
            <person name="zhang j."/>
            <person name="sun C.M."/>
        </authorList>
    </citation>
    <scope>NUCLEOTIDE SEQUENCE</scope>
    <source>
        <strain evidence="2">NS-1</strain>
    </source>
</reference>
<evidence type="ECO:0000256" key="1">
    <source>
        <dbReference type="HAMAP-Rule" id="MF_01526"/>
    </source>
</evidence>
<dbReference type="Proteomes" id="UP000665020">
    <property type="component" value="Chromosome"/>
</dbReference>
<dbReference type="HAMAP" id="MF_01526">
    <property type="entry name" value="UPF0342"/>
    <property type="match status" value="1"/>
</dbReference>
<comment type="similarity">
    <text evidence="1">Belongs to the UPF0342 family.</text>
</comment>
<dbReference type="RefSeq" id="WP_125991275.1">
    <property type="nucleotide sequence ID" value="NZ_CP046640.1"/>
</dbReference>
<evidence type="ECO:0000313" key="2">
    <source>
        <dbReference type="EMBL" id="QTL98997.1"/>
    </source>
</evidence>
<gene>
    <name evidence="2" type="ORF">GM661_14025</name>
</gene>
<dbReference type="Pfam" id="PF06133">
    <property type="entry name" value="Com_YlbF"/>
    <property type="match status" value="1"/>
</dbReference>
<dbReference type="Gene3D" id="1.20.1500.10">
    <property type="entry name" value="YheA/YmcA-like"/>
    <property type="match status" value="1"/>
</dbReference>
<organism evidence="2 3">
    <name type="scientific">Iocasia fonsfrigidae</name>
    <dbReference type="NCBI Taxonomy" id="2682810"/>
    <lineage>
        <taxon>Bacteria</taxon>
        <taxon>Bacillati</taxon>
        <taxon>Bacillota</taxon>
        <taxon>Clostridia</taxon>
        <taxon>Halanaerobiales</taxon>
        <taxon>Halanaerobiaceae</taxon>
        <taxon>Iocasia</taxon>
    </lineage>
</organism>
<evidence type="ECO:0000313" key="3">
    <source>
        <dbReference type="Proteomes" id="UP000665020"/>
    </source>
</evidence>
<dbReference type="AlphaFoldDB" id="A0A8A7KJI7"/>
<dbReference type="KEGG" id="ifn:GM661_14025"/>
<dbReference type="EMBL" id="CP046640">
    <property type="protein sequence ID" value="QTL98997.1"/>
    <property type="molecule type" value="Genomic_DNA"/>
</dbReference>
<proteinExistence type="inferred from homology"/>
<sequence length="120" mass="14243">MAVYDLSHRLAKMLKKSDEYKAYLEARKQVMTDEKTKEMLLDFKKEQYKLQAKQFSGQEIDEDDKKRLTNLQEIVNLNNVIKKYMEAEYRVTILLNDVQEILFGDLEIGLPQDEEKHPTD</sequence>
<name>A0A8A7KJI7_9FIRM</name>